<organism evidence="6 7">
    <name type="scientific">Desulfoscipio geothermicus DSM 3669</name>
    <dbReference type="NCBI Taxonomy" id="1121426"/>
    <lineage>
        <taxon>Bacteria</taxon>
        <taxon>Bacillati</taxon>
        <taxon>Bacillota</taxon>
        <taxon>Clostridia</taxon>
        <taxon>Eubacteriales</taxon>
        <taxon>Desulfallaceae</taxon>
        <taxon>Desulfoscipio</taxon>
    </lineage>
</organism>
<keyword evidence="2" id="KW-0479">Metal-binding</keyword>
<dbReference type="PROSITE" id="PS51337">
    <property type="entry name" value="B12_BINDING_NTER"/>
    <property type="match status" value="1"/>
</dbReference>
<evidence type="ECO:0000313" key="6">
    <source>
        <dbReference type="EMBL" id="SFR03889.1"/>
    </source>
</evidence>
<name>A0A1I6DEK3_9FIRM</name>
<dbReference type="GO" id="GO:0008705">
    <property type="term" value="F:methionine synthase activity"/>
    <property type="evidence" value="ECO:0007669"/>
    <property type="project" value="TreeGrafter"/>
</dbReference>
<feature type="domain" description="B12-binding N-terminal" evidence="5">
    <location>
        <begin position="1"/>
        <end position="87"/>
    </location>
</feature>
<dbReference type="GO" id="GO:0046653">
    <property type="term" value="P:tetrahydrofolate metabolic process"/>
    <property type="evidence" value="ECO:0007669"/>
    <property type="project" value="TreeGrafter"/>
</dbReference>
<feature type="domain" description="B12-binding" evidence="4">
    <location>
        <begin position="87"/>
        <end position="212"/>
    </location>
</feature>
<dbReference type="PANTHER" id="PTHR45833:SF1">
    <property type="entry name" value="METHIONINE SYNTHASE"/>
    <property type="match status" value="1"/>
</dbReference>
<keyword evidence="6" id="KW-0489">Methyltransferase</keyword>
<dbReference type="PROSITE" id="PS51332">
    <property type="entry name" value="B12_BINDING"/>
    <property type="match status" value="1"/>
</dbReference>
<dbReference type="InterPro" id="IPR006158">
    <property type="entry name" value="Cobalamin-bd"/>
</dbReference>
<dbReference type="SUPFAM" id="SSF47644">
    <property type="entry name" value="Methionine synthase domain"/>
    <property type="match status" value="1"/>
</dbReference>
<dbReference type="Gene3D" id="1.10.1240.10">
    <property type="entry name" value="Methionine synthase domain"/>
    <property type="match status" value="1"/>
</dbReference>
<dbReference type="SMART" id="SM01018">
    <property type="entry name" value="B12-binding_2"/>
    <property type="match status" value="1"/>
</dbReference>
<dbReference type="SUPFAM" id="SSF52242">
    <property type="entry name" value="Cobalamin (vitamin B12)-binding domain"/>
    <property type="match status" value="1"/>
</dbReference>
<evidence type="ECO:0000313" key="7">
    <source>
        <dbReference type="Proteomes" id="UP000199584"/>
    </source>
</evidence>
<dbReference type="RefSeq" id="WP_092482805.1">
    <property type="nucleotide sequence ID" value="NZ_FOYM01000009.1"/>
</dbReference>
<keyword evidence="7" id="KW-1185">Reference proteome</keyword>
<dbReference type="GO" id="GO:0046872">
    <property type="term" value="F:metal ion binding"/>
    <property type="evidence" value="ECO:0007669"/>
    <property type="project" value="UniProtKB-KW"/>
</dbReference>
<dbReference type="CDD" id="cd02070">
    <property type="entry name" value="corrinoid_protein_B12-BD"/>
    <property type="match status" value="1"/>
</dbReference>
<gene>
    <name evidence="6" type="ORF">SAMN05660706_109112</name>
</gene>
<comment type="similarity">
    <text evidence="1">Belongs to the methylamine corrinoid protein family.</text>
</comment>
<dbReference type="OrthoDB" id="9783599at2"/>
<dbReference type="InterPro" id="IPR036594">
    <property type="entry name" value="Meth_synthase_dom"/>
</dbReference>
<evidence type="ECO:0000259" key="4">
    <source>
        <dbReference type="PROSITE" id="PS51332"/>
    </source>
</evidence>
<keyword evidence="3" id="KW-0170">Cobalt</keyword>
<dbReference type="GO" id="GO:0050667">
    <property type="term" value="P:homocysteine metabolic process"/>
    <property type="evidence" value="ECO:0007669"/>
    <property type="project" value="TreeGrafter"/>
</dbReference>
<dbReference type="InterPro" id="IPR036724">
    <property type="entry name" value="Cobalamin-bd_sf"/>
</dbReference>
<dbReference type="PANTHER" id="PTHR45833">
    <property type="entry name" value="METHIONINE SYNTHASE"/>
    <property type="match status" value="1"/>
</dbReference>
<dbReference type="AlphaFoldDB" id="A0A1I6DEK3"/>
<dbReference type="GO" id="GO:0032259">
    <property type="term" value="P:methylation"/>
    <property type="evidence" value="ECO:0007669"/>
    <property type="project" value="UniProtKB-KW"/>
</dbReference>
<dbReference type="FunFam" id="3.40.50.280:FF:000003">
    <property type="entry name" value="Dimethylamine methyltransferase corrinoid protein"/>
    <property type="match status" value="1"/>
</dbReference>
<dbReference type="Proteomes" id="UP000199584">
    <property type="component" value="Unassembled WGS sequence"/>
</dbReference>
<protein>
    <submittedName>
        <fullName evidence="6">5-methyltetrahydrofolate--homocysteine methyltransferase</fullName>
    </submittedName>
</protein>
<evidence type="ECO:0000259" key="5">
    <source>
        <dbReference type="PROSITE" id="PS51337"/>
    </source>
</evidence>
<dbReference type="Pfam" id="PF02607">
    <property type="entry name" value="B12-binding_2"/>
    <property type="match status" value="1"/>
</dbReference>
<dbReference type="Gene3D" id="3.40.50.280">
    <property type="entry name" value="Cobalamin-binding domain"/>
    <property type="match status" value="1"/>
</dbReference>
<dbReference type="InterPro" id="IPR003759">
    <property type="entry name" value="Cbl-bd_cap"/>
</dbReference>
<sequence>MELSVVIETLENGDKQKIQEMIQESLDEGMKAYEIVNEKLIAAMNDIGKRFRENILFVPEVLIAARTMNSALEMLAPYLSAGEAISKGKVLLGTVKDDLHDIGKNLVGMMFKSGGFEVIDIGIDVPMEKFIEGVKEHKPDILAMSALLTNTLHQMEVVIQGLERENLREQVIVMVGGAPVSEEFAKSIGADGFAPDAASAVEVARKLLGAKN</sequence>
<dbReference type="Pfam" id="PF02310">
    <property type="entry name" value="B12-binding"/>
    <property type="match status" value="1"/>
</dbReference>
<accession>A0A1I6DEK3</accession>
<dbReference type="GO" id="GO:0005829">
    <property type="term" value="C:cytosol"/>
    <property type="evidence" value="ECO:0007669"/>
    <property type="project" value="TreeGrafter"/>
</dbReference>
<dbReference type="STRING" id="39060.SAMN05660706_109112"/>
<evidence type="ECO:0000256" key="2">
    <source>
        <dbReference type="ARBA" id="ARBA00022723"/>
    </source>
</evidence>
<dbReference type="InterPro" id="IPR050554">
    <property type="entry name" value="Met_Synthase/Corrinoid"/>
</dbReference>
<dbReference type="GO" id="GO:0031419">
    <property type="term" value="F:cobalamin binding"/>
    <property type="evidence" value="ECO:0007669"/>
    <property type="project" value="InterPro"/>
</dbReference>
<proteinExistence type="inferred from homology"/>
<keyword evidence="6" id="KW-0808">Transferase</keyword>
<evidence type="ECO:0000256" key="3">
    <source>
        <dbReference type="ARBA" id="ARBA00023285"/>
    </source>
</evidence>
<reference evidence="7" key="1">
    <citation type="submission" date="2016-10" db="EMBL/GenBank/DDBJ databases">
        <authorList>
            <person name="Varghese N."/>
            <person name="Submissions S."/>
        </authorList>
    </citation>
    <scope>NUCLEOTIDE SEQUENCE [LARGE SCALE GENOMIC DNA]</scope>
    <source>
        <strain evidence="7">DSM 3669</strain>
    </source>
</reference>
<dbReference type="EMBL" id="FOYM01000009">
    <property type="protein sequence ID" value="SFR03889.1"/>
    <property type="molecule type" value="Genomic_DNA"/>
</dbReference>
<evidence type="ECO:0000256" key="1">
    <source>
        <dbReference type="ARBA" id="ARBA00010854"/>
    </source>
</evidence>